<dbReference type="Proteomes" id="UP001432190">
    <property type="component" value="Chromosome"/>
</dbReference>
<evidence type="ECO:0000313" key="2">
    <source>
        <dbReference type="Proteomes" id="UP001432190"/>
    </source>
</evidence>
<dbReference type="SUPFAM" id="SSF55961">
    <property type="entry name" value="Bet v1-like"/>
    <property type="match status" value="1"/>
</dbReference>
<keyword evidence="2" id="KW-1185">Reference proteome</keyword>
<dbReference type="Pfam" id="PF10604">
    <property type="entry name" value="Polyketide_cyc2"/>
    <property type="match status" value="1"/>
</dbReference>
<dbReference type="EMBL" id="CP108084">
    <property type="protein sequence ID" value="WUP50116.1"/>
    <property type="molecule type" value="Genomic_DNA"/>
</dbReference>
<reference evidence="1" key="1">
    <citation type="submission" date="2022-10" db="EMBL/GenBank/DDBJ databases">
        <title>The complete genomes of actinobacterial strains from the NBC collection.</title>
        <authorList>
            <person name="Joergensen T.S."/>
            <person name="Alvarez Arevalo M."/>
            <person name="Sterndorff E.B."/>
            <person name="Faurdal D."/>
            <person name="Vuksanovic O."/>
            <person name="Mourched A.-S."/>
            <person name="Charusanti P."/>
            <person name="Shaw S."/>
            <person name="Blin K."/>
            <person name="Weber T."/>
        </authorList>
    </citation>
    <scope>NUCLEOTIDE SEQUENCE</scope>
    <source>
        <strain evidence="1">NBC_00256</strain>
    </source>
</reference>
<dbReference type="InterPro" id="IPR019587">
    <property type="entry name" value="Polyketide_cyclase/dehydratase"/>
</dbReference>
<name>A0ABZ1S6Y2_9ACTN</name>
<dbReference type="RefSeq" id="WP_158610130.1">
    <property type="nucleotide sequence ID" value="NZ_CP108084.1"/>
</dbReference>
<proteinExistence type="predicted"/>
<sequence>MRHPPRRDGSAVEARVTVERPVADVFGFYRDLENLPRFLGDVTEVRRTGPATYRWTVVGPLGVRVRSTIRLTEARADELIRYETTGPPGLRARWTVHFTPGPGRTEVHQVLATPLGAVGHALLRLVGKPPGAEVAANLRRLKQVLETGVVTDTDHAVAGKFGRRPPER</sequence>
<gene>
    <name evidence="1" type="ORF">OG994_00795</name>
</gene>
<evidence type="ECO:0000313" key="1">
    <source>
        <dbReference type="EMBL" id="WUP50116.1"/>
    </source>
</evidence>
<organism evidence="1 2">
    <name type="scientific">Micromonospora globbae</name>
    <dbReference type="NCBI Taxonomy" id="1894969"/>
    <lineage>
        <taxon>Bacteria</taxon>
        <taxon>Bacillati</taxon>
        <taxon>Actinomycetota</taxon>
        <taxon>Actinomycetes</taxon>
        <taxon>Micromonosporales</taxon>
        <taxon>Micromonosporaceae</taxon>
        <taxon>Micromonospora</taxon>
    </lineage>
</organism>
<dbReference type="Gene3D" id="3.30.530.20">
    <property type="match status" value="1"/>
</dbReference>
<dbReference type="InterPro" id="IPR023393">
    <property type="entry name" value="START-like_dom_sf"/>
</dbReference>
<protein>
    <submittedName>
        <fullName evidence="1">SRPBCC family protein</fullName>
    </submittedName>
</protein>
<accession>A0ABZ1S6Y2</accession>